<protein>
    <submittedName>
        <fullName evidence="1">FAD-dependent oxidoreductase</fullName>
    </submittedName>
</protein>
<name>A0ABV6V441_9ACTN</name>
<keyword evidence="2" id="KW-1185">Reference proteome</keyword>
<accession>A0ABV6V441</accession>
<proteinExistence type="predicted"/>
<sequence length="166" mass="17372">MAEAPDPRCPSSRIVVIGGGYAGTLAANRLQSSPAVDVTLLNARPSFVDRVRLHQFVVGSGSGSAEVDFTTLLGARVRLLVDSAERIDAAARTVELASGRSLDYDDLVYAVGSTAAAPASVPVAAEFAFPVAEYESAKRQARQDVARGIHLLDADEPIHSSAIRGP</sequence>
<dbReference type="SUPFAM" id="SSF51905">
    <property type="entry name" value="FAD/NAD(P)-binding domain"/>
    <property type="match status" value="1"/>
</dbReference>
<dbReference type="Gene3D" id="3.50.50.100">
    <property type="match status" value="1"/>
</dbReference>
<evidence type="ECO:0000313" key="1">
    <source>
        <dbReference type="EMBL" id="MFC1408485.1"/>
    </source>
</evidence>
<dbReference type="InterPro" id="IPR036188">
    <property type="entry name" value="FAD/NAD-bd_sf"/>
</dbReference>
<organism evidence="1 2">
    <name type="scientific">Streptacidiphilus alkalitolerans</name>
    <dbReference type="NCBI Taxonomy" id="3342712"/>
    <lineage>
        <taxon>Bacteria</taxon>
        <taxon>Bacillati</taxon>
        <taxon>Actinomycetota</taxon>
        <taxon>Actinomycetes</taxon>
        <taxon>Kitasatosporales</taxon>
        <taxon>Streptomycetaceae</taxon>
        <taxon>Streptacidiphilus</taxon>
    </lineage>
</organism>
<gene>
    <name evidence="1" type="ORF">ACEZDG_04255</name>
</gene>
<reference evidence="1 2" key="1">
    <citation type="submission" date="2024-09" db="EMBL/GenBank/DDBJ databases">
        <authorList>
            <person name="Lee S.D."/>
        </authorList>
    </citation>
    <scope>NUCLEOTIDE SEQUENCE [LARGE SCALE GENOMIC DNA]</scope>
    <source>
        <strain evidence="1 2">N1-1</strain>
    </source>
</reference>
<dbReference type="PANTHER" id="PTHR42913">
    <property type="entry name" value="APOPTOSIS-INDUCING FACTOR 1"/>
    <property type="match status" value="1"/>
</dbReference>
<dbReference type="Pfam" id="PF07992">
    <property type="entry name" value="Pyr_redox_2"/>
    <property type="match status" value="1"/>
</dbReference>
<dbReference type="Proteomes" id="UP001592582">
    <property type="component" value="Unassembled WGS sequence"/>
</dbReference>
<dbReference type="EMBL" id="JBHEZX010000002">
    <property type="protein sequence ID" value="MFC1408485.1"/>
    <property type="molecule type" value="Genomic_DNA"/>
</dbReference>
<dbReference type="InterPro" id="IPR051169">
    <property type="entry name" value="NADH-Q_oxidoreductase"/>
</dbReference>
<comment type="caution">
    <text evidence="1">The sequence shown here is derived from an EMBL/GenBank/DDBJ whole genome shotgun (WGS) entry which is preliminary data.</text>
</comment>
<evidence type="ECO:0000313" key="2">
    <source>
        <dbReference type="Proteomes" id="UP001592582"/>
    </source>
</evidence>
<dbReference type="InterPro" id="IPR023753">
    <property type="entry name" value="FAD/NAD-binding_dom"/>
</dbReference>
<dbReference type="PANTHER" id="PTHR42913:SF3">
    <property type="entry name" value="64 KDA MITOCHONDRIAL NADH DEHYDROGENASE (EUROFUNG)"/>
    <property type="match status" value="1"/>
</dbReference>